<feature type="domain" description="RING-type" evidence="7">
    <location>
        <begin position="178"/>
        <end position="226"/>
    </location>
</feature>
<dbReference type="RefSeq" id="XP_067814425.1">
    <property type="nucleotide sequence ID" value="XM_067964896.1"/>
</dbReference>
<name>A0A976FDU4_BRELC</name>
<evidence type="ECO:0000256" key="5">
    <source>
        <dbReference type="SAM" id="Phobius"/>
    </source>
</evidence>
<dbReference type="SUPFAM" id="SSF57850">
    <property type="entry name" value="RING/U-box"/>
    <property type="match status" value="1"/>
</dbReference>
<organism evidence="8 9">
    <name type="scientific">Bremia lactucae</name>
    <name type="common">Lettuce downy mildew</name>
    <dbReference type="NCBI Taxonomy" id="4779"/>
    <lineage>
        <taxon>Eukaryota</taxon>
        <taxon>Sar</taxon>
        <taxon>Stramenopiles</taxon>
        <taxon>Oomycota</taxon>
        <taxon>Peronosporomycetes</taxon>
        <taxon>Peronosporales</taxon>
        <taxon>Peronosporaceae</taxon>
        <taxon>Bremia</taxon>
    </lineage>
</organism>
<keyword evidence="1" id="KW-0479">Metal-binding</keyword>
<dbReference type="PANTHER" id="PTHR45798">
    <property type="entry name" value="RING-H2 FINGER PROTEIN ATL61-RELATED-RELATED"/>
    <property type="match status" value="1"/>
</dbReference>
<dbReference type="InterPro" id="IPR052788">
    <property type="entry name" value="RING-type_E3_ligase_ATL"/>
</dbReference>
<evidence type="ECO:0000256" key="3">
    <source>
        <dbReference type="ARBA" id="ARBA00022833"/>
    </source>
</evidence>
<evidence type="ECO:0000256" key="1">
    <source>
        <dbReference type="ARBA" id="ARBA00022723"/>
    </source>
</evidence>
<evidence type="ECO:0000256" key="6">
    <source>
        <dbReference type="SAM" id="SignalP"/>
    </source>
</evidence>
<reference evidence="8 9" key="1">
    <citation type="journal article" date="2021" name="Genome Biol.">
        <title>AFLAP: assembly-free linkage analysis pipeline using k-mers from genome sequencing data.</title>
        <authorList>
            <person name="Fletcher K."/>
            <person name="Zhang L."/>
            <person name="Gil J."/>
            <person name="Han R."/>
            <person name="Cavanaugh K."/>
            <person name="Michelmore R."/>
        </authorList>
    </citation>
    <scope>NUCLEOTIDE SEQUENCE [LARGE SCALE GENOMIC DNA]</scope>
    <source>
        <strain evidence="8 9">SF5</strain>
    </source>
</reference>
<evidence type="ECO:0000313" key="9">
    <source>
        <dbReference type="Proteomes" id="UP000294530"/>
    </source>
</evidence>
<evidence type="ECO:0000256" key="2">
    <source>
        <dbReference type="ARBA" id="ARBA00022771"/>
    </source>
</evidence>
<protein>
    <recommendedName>
        <fullName evidence="7">RING-type domain-containing protein</fullName>
    </recommendedName>
</protein>
<feature type="signal peptide" evidence="6">
    <location>
        <begin position="1"/>
        <end position="25"/>
    </location>
</feature>
<dbReference type="GeneID" id="94350567"/>
<feature type="transmembrane region" description="Helical" evidence="5">
    <location>
        <begin position="41"/>
        <end position="60"/>
    </location>
</feature>
<keyword evidence="5" id="KW-0812">Transmembrane</keyword>
<dbReference type="AlphaFoldDB" id="A0A976FDU4"/>
<dbReference type="PANTHER" id="PTHR45798:SF97">
    <property type="entry name" value="ALCOHOL-SENSITIVE RING FINGER PROTEIN 1"/>
    <property type="match status" value="1"/>
</dbReference>
<feature type="chain" id="PRO_5038112562" description="RING-type domain-containing protein" evidence="6">
    <location>
        <begin position="26"/>
        <end position="230"/>
    </location>
</feature>
<gene>
    <name evidence="8" type="ORF">CCR75_006829</name>
</gene>
<accession>A0A976FDU4</accession>
<dbReference type="GO" id="GO:0008270">
    <property type="term" value="F:zinc ion binding"/>
    <property type="evidence" value="ECO:0007669"/>
    <property type="project" value="UniProtKB-KW"/>
</dbReference>
<evidence type="ECO:0000259" key="7">
    <source>
        <dbReference type="PROSITE" id="PS50089"/>
    </source>
</evidence>
<dbReference type="SMART" id="SM00184">
    <property type="entry name" value="RING"/>
    <property type="match status" value="1"/>
</dbReference>
<dbReference type="KEGG" id="blac:94350567"/>
<evidence type="ECO:0000313" key="8">
    <source>
        <dbReference type="EMBL" id="TDH64926.1"/>
    </source>
</evidence>
<evidence type="ECO:0000256" key="4">
    <source>
        <dbReference type="PROSITE-ProRule" id="PRU00175"/>
    </source>
</evidence>
<keyword evidence="5" id="KW-1133">Transmembrane helix</keyword>
<keyword evidence="6" id="KW-0732">Signal</keyword>
<comment type="caution">
    <text evidence="8">The sequence shown here is derived from an EMBL/GenBank/DDBJ whole genome shotgun (WGS) entry which is preliminary data.</text>
</comment>
<dbReference type="InterPro" id="IPR001841">
    <property type="entry name" value="Znf_RING"/>
</dbReference>
<dbReference type="EMBL" id="SHOA02000220">
    <property type="protein sequence ID" value="TDH64926.1"/>
    <property type="molecule type" value="Genomic_DNA"/>
</dbReference>
<keyword evidence="9" id="KW-1185">Reference proteome</keyword>
<keyword evidence="5" id="KW-0472">Membrane</keyword>
<dbReference type="InterPro" id="IPR013083">
    <property type="entry name" value="Znf_RING/FYVE/PHD"/>
</dbReference>
<sequence length="230" mass="26341">MFVMINATDNPWMVALLLFVQVVMPLLQSNAAENEGASLALNVALLFLLGLSLMTFWKAARFCRVLQQLRGLHPEMSWMACFREAYTQVSAEAHRGTNFNRTAHNESRSETFNRTLRTIQVMPTEQFKTPEELKEASISELKQRLERRNVDFAGCVERLDLVELLIKFRGGPANNDTCCICCEEYETGDVLRLLRKCKHEFHLECLDKWAFTSVNSQRAPFCPLCNQGLD</sequence>
<proteinExistence type="predicted"/>
<dbReference type="PROSITE" id="PS50089">
    <property type="entry name" value="ZF_RING_2"/>
    <property type="match status" value="1"/>
</dbReference>
<dbReference type="Proteomes" id="UP000294530">
    <property type="component" value="Unassembled WGS sequence"/>
</dbReference>
<keyword evidence="2 4" id="KW-0863">Zinc-finger</keyword>
<dbReference type="OrthoDB" id="8062037at2759"/>
<dbReference type="Pfam" id="PF13639">
    <property type="entry name" value="zf-RING_2"/>
    <property type="match status" value="1"/>
</dbReference>
<keyword evidence="3" id="KW-0862">Zinc</keyword>
<dbReference type="Gene3D" id="3.30.40.10">
    <property type="entry name" value="Zinc/RING finger domain, C3HC4 (zinc finger)"/>
    <property type="match status" value="1"/>
</dbReference>